<dbReference type="AlphaFoldDB" id="A0A365P3D9"/>
<evidence type="ECO:0000313" key="2">
    <source>
        <dbReference type="EMBL" id="RBA28879.1"/>
    </source>
</evidence>
<dbReference type="OrthoDB" id="1179771at2"/>
<accession>A0A365P3D9</accession>
<reference evidence="2 3" key="1">
    <citation type="submission" date="2018-06" db="EMBL/GenBank/DDBJ databases">
        <title>Flavobacterium tibetense sp. nov., isolated from a wetland YonghuCo on Tibetan Plateau.</title>
        <authorList>
            <person name="Xing P."/>
            <person name="Phurbu D."/>
            <person name="Lu H."/>
        </authorList>
    </citation>
    <scope>NUCLEOTIDE SEQUENCE [LARGE SCALE GENOMIC DNA]</scope>
    <source>
        <strain evidence="2 3">YH5</strain>
    </source>
</reference>
<dbReference type="RefSeq" id="WP_113988680.1">
    <property type="nucleotide sequence ID" value="NZ_QLST01000005.1"/>
</dbReference>
<keyword evidence="1" id="KW-0472">Membrane</keyword>
<dbReference type="Proteomes" id="UP000253319">
    <property type="component" value="Unassembled WGS sequence"/>
</dbReference>
<name>A0A365P3D9_9FLAO</name>
<feature type="transmembrane region" description="Helical" evidence="1">
    <location>
        <begin position="33"/>
        <end position="50"/>
    </location>
</feature>
<evidence type="ECO:0000313" key="3">
    <source>
        <dbReference type="Proteomes" id="UP000253319"/>
    </source>
</evidence>
<comment type="caution">
    <text evidence="2">The sequence shown here is derived from an EMBL/GenBank/DDBJ whole genome shotgun (WGS) entry which is preliminary data.</text>
</comment>
<keyword evidence="1" id="KW-1133">Transmembrane helix</keyword>
<gene>
    <name evidence="2" type="ORF">DPN68_05700</name>
</gene>
<feature type="transmembrane region" description="Helical" evidence="1">
    <location>
        <begin position="9"/>
        <end position="27"/>
    </location>
</feature>
<organism evidence="2 3">
    <name type="scientific">Flavobacterium tibetense</name>
    <dbReference type="NCBI Taxonomy" id="2233533"/>
    <lineage>
        <taxon>Bacteria</taxon>
        <taxon>Pseudomonadati</taxon>
        <taxon>Bacteroidota</taxon>
        <taxon>Flavobacteriia</taxon>
        <taxon>Flavobacteriales</taxon>
        <taxon>Flavobacteriaceae</taxon>
        <taxon>Flavobacterium</taxon>
    </lineage>
</organism>
<proteinExistence type="predicted"/>
<dbReference type="EMBL" id="QLST01000005">
    <property type="protein sequence ID" value="RBA28879.1"/>
    <property type="molecule type" value="Genomic_DNA"/>
</dbReference>
<protein>
    <submittedName>
        <fullName evidence="2">Uncharacterized protein</fullName>
    </submittedName>
</protein>
<sequence>MLAKKTKAFLYNFFGFSAFYIPSYLLIMNFTHLQGFWIAGTSFVVSLLLSPKFQYMKTADGEKIFMKWLFTKGIKEVG</sequence>
<keyword evidence="1" id="KW-0812">Transmembrane</keyword>
<evidence type="ECO:0000256" key="1">
    <source>
        <dbReference type="SAM" id="Phobius"/>
    </source>
</evidence>
<keyword evidence="3" id="KW-1185">Reference proteome</keyword>